<reference evidence="2 3" key="1">
    <citation type="submission" date="2020-12" db="EMBL/GenBank/DDBJ databases">
        <title>Sphingomonas sp.</title>
        <authorList>
            <person name="Kim M.K."/>
        </authorList>
    </citation>
    <scope>NUCLEOTIDE SEQUENCE [LARGE SCALE GENOMIC DNA]</scope>
    <source>
        <strain evidence="2 3">BT552</strain>
    </source>
</reference>
<feature type="region of interest" description="Disordered" evidence="1">
    <location>
        <begin position="1"/>
        <end position="29"/>
    </location>
</feature>
<dbReference type="InterPro" id="IPR018777">
    <property type="entry name" value="Replication_initiator_prot_A"/>
</dbReference>
<gene>
    <name evidence="2" type="ORF">ILT43_18840</name>
</gene>
<dbReference type="EMBL" id="JAFEMC010000008">
    <property type="protein sequence ID" value="MBM6578442.1"/>
    <property type="molecule type" value="Genomic_DNA"/>
</dbReference>
<protein>
    <submittedName>
        <fullName evidence="2">Replication initiator protein A</fullName>
    </submittedName>
</protein>
<organism evidence="2 3">
    <name type="scientific">Sphingomonas longa</name>
    <dbReference type="NCBI Taxonomy" id="2778730"/>
    <lineage>
        <taxon>Bacteria</taxon>
        <taxon>Pseudomonadati</taxon>
        <taxon>Pseudomonadota</taxon>
        <taxon>Alphaproteobacteria</taxon>
        <taxon>Sphingomonadales</taxon>
        <taxon>Sphingomonadaceae</taxon>
        <taxon>Sphingomonas</taxon>
    </lineage>
</organism>
<proteinExistence type="predicted"/>
<comment type="caution">
    <text evidence="2">The sequence shown here is derived from an EMBL/GenBank/DDBJ whole genome shotgun (WGS) entry which is preliminary data.</text>
</comment>
<dbReference type="Pfam" id="PF10134">
    <property type="entry name" value="RPA"/>
    <property type="match status" value="1"/>
</dbReference>
<evidence type="ECO:0000256" key="1">
    <source>
        <dbReference type="SAM" id="MobiDB-lite"/>
    </source>
</evidence>
<name>A0ABS2DBX4_9SPHN</name>
<sequence>MARSTTPTRSAARPRDSKKPATPRSPQRDLFQLDSPLTAEIRGERSLMAFPFFALSKNAWMKPLTYDHATVSIEVRPSASGVATIYDKEIVLYIASLMAAKIEAGEDVVQDFVFTAHDLFSVTGSNHSARSYGRLSEALERLQGTQIKTNIEAGGEGEEGFFSWLSEARLHYSRTKTGERRLKAVKVRLCDWLFRAILRDRQVLDYAAAYFQLGPIERRIYEVARSTCEEGPDGPVPLEIDLATFRLQIGYQNPLSNFRAALKQIAGTDTIPDYDIALIETAPDAEPRAGRGRKTAPVSVVITRRERVEPESPALATPIDSVAAQ</sequence>
<feature type="region of interest" description="Disordered" evidence="1">
    <location>
        <begin position="304"/>
        <end position="325"/>
    </location>
</feature>
<evidence type="ECO:0000313" key="2">
    <source>
        <dbReference type="EMBL" id="MBM6578442.1"/>
    </source>
</evidence>
<keyword evidence="3" id="KW-1185">Reference proteome</keyword>
<accession>A0ABS2DBX4</accession>
<dbReference type="Proteomes" id="UP000763641">
    <property type="component" value="Unassembled WGS sequence"/>
</dbReference>
<evidence type="ECO:0000313" key="3">
    <source>
        <dbReference type="Proteomes" id="UP000763641"/>
    </source>
</evidence>
<dbReference type="RefSeq" id="WP_204200538.1">
    <property type="nucleotide sequence ID" value="NZ_JAFEMC010000008.1"/>
</dbReference>